<dbReference type="InterPro" id="IPR000182">
    <property type="entry name" value="GNAT_dom"/>
</dbReference>
<reference evidence="4 5" key="1">
    <citation type="journal article" date="2019" name="Int. J. Syst. Evol. Microbiol.">
        <title>The Global Catalogue of Microorganisms (GCM) 10K type strain sequencing project: providing services to taxonomists for standard genome sequencing and annotation.</title>
        <authorList>
            <consortium name="The Broad Institute Genomics Platform"/>
            <consortium name="The Broad Institute Genome Sequencing Center for Infectious Disease"/>
            <person name="Wu L."/>
            <person name="Ma J."/>
        </authorList>
    </citation>
    <scope>NUCLEOTIDE SEQUENCE [LARGE SCALE GENOMIC DNA]</scope>
    <source>
        <strain evidence="4 5">JCM 14326</strain>
    </source>
</reference>
<dbReference type="Proteomes" id="UP001501094">
    <property type="component" value="Unassembled WGS sequence"/>
</dbReference>
<organism evidence="4 5">
    <name type="scientific">Myceligenerans crystallogenes</name>
    <dbReference type="NCBI Taxonomy" id="316335"/>
    <lineage>
        <taxon>Bacteria</taxon>
        <taxon>Bacillati</taxon>
        <taxon>Actinomycetota</taxon>
        <taxon>Actinomycetes</taxon>
        <taxon>Micrococcales</taxon>
        <taxon>Promicromonosporaceae</taxon>
        <taxon>Myceligenerans</taxon>
    </lineage>
</organism>
<dbReference type="EMBL" id="BAAANL010000006">
    <property type="protein sequence ID" value="GAA1870139.1"/>
    <property type="molecule type" value="Genomic_DNA"/>
</dbReference>
<dbReference type="SUPFAM" id="SSF55729">
    <property type="entry name" value="Acyl-CoA N-acyltransferases (Nat)"/>
    <property type="match status" value="1"/>
</dbReference>
<sequence length="201" mass="21184">MSAAFSLVGGGRLPCGYPDGVPALPVTVRVADLPDVPGLVALGVRTFVDTYAAANDPADVEAQVAATYSEELVGAALRDPSVTYLVVDDDGGRLAGFAKVVVPSHEEGIEADRPAEISQLYVDSGQKGRGIGRALVDAGAAHARGLGCDYLWLGVWERNPPAIAFYERIGLRQVGTHHFQFGSDLQTDLLMGMSLMVSDSR</sequence>
<gene>
    <name evidence="4" type="ORF">GCM10009751_31460</name>
</gene>
<evidence type="ECO:0000259" key="3">
    <source>
        <dbReference type="PROSITE" id="PS51186"/>
    </source>
</evidence>
<dbReference type="PANTHER" id="PTHR43877">
    <property type="entry name" value="AMINOALKYLPHOSPHONATE N-ACETYLTRANSFERASE-RELATED-RELATED"/>
    <property type="match status" value="1"/>
</dbReference>
<keyword evidence="5" id="KW-1185">Reference proteome</keyword>
<evidence type="ECO:0000256" key="2">
    <source>
        <dbReference type="ARBA" id="ARBA00023315"/>
    </source>
</evidence>
<keyword evidence="1" id="KW-0808">Transferase</keyword>
<dbReference type="PANTHER" id="PTHR43877:SF2">
    <property type="entry name" value="AMINOALKYLPHOSPHONATE N-ACETYLTRANSFERASE-RELATED"/>
    <property type="match status" value="1"/>
</dbReference>
<name>A0ABN2NI12_9MICO</name>
<evidence type="ECO:0000313" key="4">
    <source>
        <dbReference type="EMBL" id="GAA1870139.1"/>
    </source>
</evidence>
<dbReference type="InterPro" id="IPR016181">
    <property type="entry name" value="Acyl_CoA_acyltransferase"/>
</dbReference>
<dbReference type="CDD" id="cd04301">
    <property type="entry name" value="NAT_SF"/>
    <property type="match status" value="1"/>
</dbReference>
<dbReference type="Pfam" id="PF00583">
    <property type="entry name" value="Acetyltransf_1"/>
    <property type="match status" value="1"/>
</dbReference>
<evidence type="ECO:0000256" key="1">
    <source>
        <dbReference type="ARBA" id="ARBA00022679"/>
    </source>
</evidence>
<accession>A0ABN2NI12</accession>
<dbReference type="InterPro" id="IPR050832">
    <property type="entry name" value="Bact_Acetyltransf"/>
</dbReference>
<evidence type="ECO:0000313" key="5">
    <source>
        <dbReference type="Proteomes" id="UP001501094"/>
    </source>
</evidence>
<protein>
    <submittedName>
        <fullName evidence="4">GNAT family N-acetyltransferase</fullName>
    </submittedName>
</protein>
<proteinExistence type="predicted"/>
<feature type="domain" description="N-acetyltransferase" evidence="3">
    <location>
        <begin position="26"/>
        <end position="196"/>
    </location>
</feature>
<comment type="caution">
    <text evidence="4">The sequence shown here is derived from an EMBL/GenBank/DDBJ whole genome shotgun (WGS) entry which is preliminary data.</text>
</comment>
<dbReference type="Gene3D" id="3.40.630.30">
    <property type="match status" value="1"/>
</dbReference>
<dbReference type="PROSITE" id="PS51186">
    <property type="entry name" value="GNAT"/>
    <property type="match status" value="1"/>
</dbReference>
<keyword evidence="2" id="KW-0012">Acyltransferase</keyword>